<evidence type="ECO:0000313" key="2">
    <source>
        <dbReference type="EMBL" id="MBB5265117.1"/>
    </source>
</evidence>
<evidence type="ECO:0000313" key="3">
    <source>
        <dbReference type="Proteomes" id="UP000543642"/>
    </source>
</evidence>
<dbReference type="Proteomes" id="UP000543642">
    <property type="component" value="Unassembled WGS sequence"/>
</dbReference>
<feature type="transmembrane region" description="Helical" evidence="1">
    <location>
        <begin position="97"/>
        <end position="120"/>
    </location>
</feature>
<keyword evidence="3" id="KW-1185">Reference proteome</keyword>
<dbReference type="InterPro" id="IPR007563">
    <property type="entry name" value="DUF554"/>
</dbReference>
<protein>
    <recommendedName>
        <fullName evidence="4">DUF554 domain-containing protein</fullName>
    </recommendedName>
</protein>
<keyword evidence="1" id="KW-0472">Membrane</keyword>
<proteinExistence type="predicted"/>
<gene>
    <name evidence="2" type="ORF">HNP82_002256</name>
</gene>
<dbReference type="PANTHER" id="PTHR36111">
    <property type="entry name" value="INNER MEMBRANE PROTEIN-RELATED"/>
    <property type="match status" value="1"/>
</dbReference>
<evidence type="ECO:0000256" key="1">
    <source>
        <dbReference type="SAM" id="Phobius"/>
    </source>
</evidence>
<name>A0A7W8M609_9FIRM</name>
<comment type="caution">
    <text evidence="2">The sequence shown here is derived from an EMBL/GenBank/DDBJ whole genome shotgun (WGS) entry which is preliminary data.</text>
</comment>
<keyword evidence="1" id="KW-1133">Transmembrane helix</keyword>
<dbReference type="PANTHER" id="PTHR36111:SF2">
    <property type="entry name" value="INNER MEMBRANE PROTEIN"/>
    <property type="match status" value="1"/>
</dbReference>
<dbReference type="RefSeq" id="WP_183774636.1">
    <property type="nucleotide sequence ID" value="NZ_CAWVEG010000122.1"/>
</dbReference>
<dbReference type="Pfam" id="PF04474">
    <property type="entry name" value="DUF554"/>
    <property type="match status" value="1"/>
</dbReference>
<feature type="transmembrane region" description="Helical" evidence="1">
    <location>
        <begin position="140"/>
        <end position="166"/>
    </location>
</feature>
<keyword evidence="1" id="KW-0812">Transmembrane</keyword>
<dbReference type="EMBL" id="JACHFW010000009">
    <property type="protein sequence ID" value="MBB5265117.1"/>
    <property type="molecule type" value="Genomic_DNA"/>
</dbReference>
<accession>A0A7W8M609</accession>
<feature type="transmembrane region" description="Helical" evidence="1">
    <location>
        <begin position="207"/>
        <end position="225"/>
    </location>
</feature>
<evidence type="ECO:0008006" key="4">
    <source>
        <dbReference type="Google" id="ProtNLM"/>
    </source>
</evidence>
<dbReference type="AlphaFoldDB" id="A0A7W8M609"/>
<reference evidence="2 3" key="1">
    <citation type="submission" date="2020-08" db="EMBL/GenBank/DDBJ databases">
        <title>Genomic Encyclopedia of Type Strains, Phase IV (KMG-IV): sequencing the most valuable type-strain genomes for metagenomic binning, comparative biology and taxonomic classification.</title>
        <authorList>
            <person name="Goeker M."/>
        </authorList>
    </citation>
    <scope>NUCLEOTIDE SEQUENCE [LARGE SCALE GENOMIC DNA]</scope>
    <source>
        <strain evidence="2 3">DSM 106146</strain>
    </source>
</reference>
<feature type="transmembrane region" description="Helical" evidence="1">
    <location>
        <begin position="32"/>
        <end position="50"/>
    </location>
</feature>
<feature type="transmembrane region" description="Helical" evidence="1">
    <location>
        <begin position="6"/>
        <end position="25"/>
    </location>
</feature>
<organism evidence="2 3">
    <name type="scientific">Catenibacillus scindens</name>
    <dbReference type="NCBI Taxonomy" id="673271"/>
    <lineage>
        <taxon>Bacteria</taxon>
        <taxon>Bacillati</taxon>
        <taxon>Bacillota</taxon>
        <taxon>Clostridia</taxon>
        <taxon>Lachnospirales</taxon>
        <taxon>Lachnospiraceae</taxon>
        <taxon>Catenibacillus</taxon>
    </lineage>
</organism>
<feature type="transmembrane region" description="Helical" evidence="1">
    <location>
        <begin position="56"/>
        <end position="76"/>
    </location>
</feature>
<sequence length="226" mass="24066">MIGTIVNTLAITAGSLFGGLLNKGIPKKYENAMLTACGLAAFGVGINAIASNMPDSQYPVLFIVSLVLGSLAGTWLRLDDRLNGFIDRHSNGKLGQGIVTGVLIYCIGSLSIVGPVMAALNQDHTFLFTNASLDLVTSTVLASAYGIGMILCAAILFLWQGSIYVLTKYVWAGFFSDALVCELCIVGGFLIACTGLGILNIKKFKVLDMLPSLLVPVIFFILRIFF</sequence>
<feature type="transmembrane region" description="Helical" evidence="1">
    <location>
        <begin position="178"/>
        <end position="201"/>
    </location>
</feature>